<evidence type="ECO:0000259" key="4">
    <source>
        <dbReference type="PROSITE" id="PS50070"/>
    </source>
</evidence>
<dbReference type="EMBL" id="JASPKZ010007230">
    <property type="protein sequence ID" value="KAJ9585966.1"/>
    <property type="molecule type" value="Genomic_DNA"/>
</dbReference>
<comment type="caution">
    <text evidence="3">Lacks conserved residue(s) required for the propagation of feature annotation.</text>
</comment>
<dbReference type="PANTHER" id="PTHR24261">
    <property type="entry name" value="PLASMINOGEN-RELATED"/>
    <property type="match status" value="1"/>
</dbReference>
<dbReference type="Pfam" id="PF00051">
    <property type="entry name" value="Kringle"/>
    <property type="match status" value="2"/>
</dbReference>
<keyword evidence="6" id="KW-1185">Reference proteome</keyword>
<comment type="caution">
    <text evidence="5">The sequence shown here is derived from an EMBL/GenBank/DDBJ whole genome shotgun (WGS) entry which is preliminary data.</text>
</comment>
<reference evidence="5" key="2">
    <citation type="submission" date="2023-05" db="EMBL/GenBank/DDBJ databases">
        <authorList>
            <person name="Fouks B."/>
        </authorList>
    </citation>
    <scope>NUCLEOTIDE SEQUENCE</scope>
    <source>
        <strain evidence="5">Stay&amp;Tobe</strain>
        <tissue evidence="5">Testes</tissue>
    </source>
</reference>
<evidence type="ECO:0000256" key="1">
    <source>
        <dbReference type="ARBA" id="ARBA00022572"/>
    </source>
</evidence>
<keyword evidence="1 3" id="KW-0420">Kringle</keyword>
<feature type="non-terminal residue" evidence="5">
    <location>
        <position position="243"/>
    </location>
</feature>
<feature type="non-terminal residue" evidence="5">
    <location>
        <position position="1"/>
    </location>
</feature>
<name>A0AAD7ZSN8_DIPPU</name>
<evidence type="ECO:0000313" key="6">
    <source>
        <dbReference type="Proteomes" id="UP001233999"/>
    </source>
</evidence>
<keyword evidence="2" id="KW-1015">Disulfide bond</keyword>
<dbReference type="InterPro" id="IPR013806">
    <property type="entry name" value="Kringle-like"/>
</dbReference>
<sequence>VSDDITDEMFPDGSKTLAKNWCRNPGGGHDEPWCYTIDKKTIDDYCDVPLCRYHECRLTGPGVEYAGKMKRSSGEIECLPWKKRYRTKGAKERSRFVNSVFPDGSRKKAKKHCRNPDGDLGGPWCYVEPTEEEALEEEEKRTKIFVKKDYCDIPFCDETDCMVYTTDYSDKILHSHWTSLNNTYRNLNLVVKLWSPEEWHRIKLYLALSMVPVPSSGSQIQEWQAGIELMLSNRKSGIIAGTK</sequence>
<dbReference type="InterPro" id="IPR000001">
    <property type="entry name" value="Kringle"/>
</dbReference>
<dbReference type="AlphaFoldDB" id="A0AAD7ZSN8"/>
<accession>A0AAD7ZSN8</accession>
<protein>
    <recommendedName>
        <fullName evidence="4">Kringle domain-containing protein</fullName>
    </recommendedName>
</protein>
<evidence type="ECO:0000313" key="5">
    <source>
        <dbReference type="EMBL" id="KAJ9585966.1"/>
    </source>
</evidence>
<reference evidence="5" key="1">
    <citation type="journal article" date="2023" name="IScience">
        <title>Live-bearing cockroach genome reveals convergent evolutionary mechanisms linked to viviparity in insects and beyond.</title>
        <authorList>
            <person name="Fouks B."/>
            <person name="Harrison M.C."/>
            <person name="Mikhailova A.A."/>
            <person name="Marchal E."/>
            <person name="English S."/>
            <person name="Carruthers M."/>
            <person name="Jennings E.C."/>
            <person name="Chiamaka E.L."/>
            <person name="Frigard R.A."/>
            <person name="Pippel M."/>
            <person name="Attardo G.M."/>
            <person name="Benoit J.B."/>
            <person name="Bornberg-Bauer E."/>
            <person name="Tobe S.S."/>
        </authorList>
    </citation>
    <scope>NUCLEOTIDE SEQUENCE</scope>
    <source>
        <strain evidence="5">Stay&amp;Tobe</strain>
    </source>
</reference>
<dbReference type="PANTHER" id="PTHR24261:SF7">
    <property type="entry name" value="KRINGLE DOMAIN-CONTAINING PROTEIN"/>
    <property type="match status" value="1"/>
</dbReference>
<dbReference type="PRINTS" id="PR00018">
    <property type="entry name" value="KRINGLE"/>
</dbReference>
<feature type="domain" description="Kringle" evidence="4">
    <location>
        <begin position="1"/>
        <end position="51"/>
    </location>
</feature>
<gene>
    <name evidence="5" type="ORF">L9F63_020398</name>
</gene>
<organism evidence="5 6">
    <name type="scientific">Diploptera punctata</name>
    <name type="common">Pacific beetle cockroach</name>
    <dbReference type="NCBI Taxonomy" id="6984"/>
    <lineage>
        <taxon>Eukaryota</taxon>
        <taxon>Metazoa</taxon>
        <taxon>Ecdysozoa</taxon>
        <taxon>Arthropoda</taxon>
        <taxon>Hexapoda</taxon>
        <taxon>Insecta</taxon>
        <taxon>Pterygota</taxon>
        <taxon>Neoptera</taxon>
        <taxon>Polyneoptera</taxon>
        <taxon>Dictyoptera</taxon>
        <taxon>Blattodea</taxon>
        <taxon>Blaberoidea</taxon>
        <taxon>Blaberidae</taxon>
        <taxon>Diplopterinae</taxon>
        <taxon>Diploptera</taxon>
    </lineage>
</organism>
<evidence type="ECO:0000256" key="3">
    <source>
        <dbReference type="PROSITE-ProRule" id="PRU00121"/>
    </source>
</evidence>
<dbReference type="Proteomes" id="UP001233999">
    <property type="component" value="Unassembled WGS sequence"/>
</dbReference>
<dbReference type="PROSITE" id="PS50070">
    <property type="entry name" value="KRINGLE_2"/>
    <property type="match status" value="2"/>
</dbReference>
<proteinExistence type="predicted"/>
<evidence type="ECO:0000256" key="2">
    <source>
        <dbReference type="ARBA" id="ARBA00023157"/>
    </source>
</evidence>
<dbReference type="InterPro" id="IPR050759">
    <property type="entry name" value="Serine_protease_kringle"/>
</dbReference>
<dbReference type="SMART" id="SM00130">
    <property type="entry name" value="KR"/>
    <property type="match status" value="1"/>
</dbReference>
<feature type="domain" description="Kringle" evidence="4">
    <location>
        <begin position="58"/>
        <end position="156"/>
    </location>
</feature>
<dbReference type="Gene3D" id="2.40.20.10">
    <property type="entry name" value="Plasminogen Kringle 4"/>
    <property type="match status" value="2"/>
</dbReference>
<dbReference type="InterPro" id="IPR038178">
    <property type="entry name" value="Kringle_sf"/>
</dbReference>
<dbReference type="SUPFAM" id="SSF57440">
    <property type="entry name" value="Kringle-like"/>
    <property type="match status" value="2"/>
</dbReference>